<evidence type="ECO:0000313" key="1">
    <source>
        <dbReference type="EMBL" id="SFG49363.1"/>
    </source>
</evidence>
<evidence type="ECO:0000313" key="2">
    <source>
        <dbReference type="Proteomes" id="UP000182635"/>
    </source>
</evidence>
<dbReference type="GeneID" id="29802459"/>
<gene>
    <name evidence="1" type="ORF">SAMN02910432_01591</name>
</gene>
<dbReference type="Proteomes" id="UP000182635">
    <property type="component" value="Unassembled WGS sequence"/>
</dbReference>
<dbReference type="AlphaFoldDB" id="A0A1I2SAI6"/>
<dbReference type="RefSeq" id="WP_014073210.1">
    <property type="nucleotide sequence ID" value="NZ_AYYL01000027.1"/>
</dbReference>
<dbReference type="EMBL" id="FOPI01000027">
    <property type="protein sequence ID" value="SFG49363.1"/>
    <property type="molecule type" value="Genomic_DNA"/>
</dbReference>
<dbReference type="OrthoDB" id="2146345at2"/>
<accession>A0A1I2SAI6</accession>
<proteinExistence type="predicted"/>
<organism evidence="1 2">
    <name type="scientific">Ligilactobacillus ruminis DSM 20403 = NBRC 102161</name>
    <dbReference type="NCBI Taxonomy" id="1423798"/>
    <lineage>
        <taxon>Bacteria</taxon>
        <taxon>Bacillati</taxon>
        <taxon>Bacillota</taxon>
        <taxon>Bacilli</taxon>
        <taxon>Lactobacillales</taxon>
        <taxon>Lactobacillaceae</taxon>
        <taxon>Ligilactobacillus</taxon>
    </lineage>
</organism>
<sequence>MVRDYEKLLSDLHDGKIETFEVTKEEFMDFQKVFMESNFRKKVIGKAKRGGGAIYHYDKGDEF</sequence>
<reference evidence="2" key="1">
    <citation type="submission" date="2016-10" db="EMBL/GenBank/DDBJ databases">
        <authorList>
            <person name="Varghese N."/>
            <person name="Submissions S."/>
        </authorList>
    </citation>
    <scope>NUCLEOTIDE SEQUENCE [LARGE SCALE GENOMIC DNA]</scope>
    <source>
        <strain evidence="2">DSM 20403</strain>
    </source>
</reference>
<name>A0A1I2SAI6_9LACO</name>
<protein>
    <submittedName>
        <fullName evidence="1">Uncharacterized protein</fullName>
    </submittedName>
</protein>